<proteinExistence type="predicted"/>
<reference evidence="9" key="1">
    <citation type="submission" date="2020-11" db="EMBL/GenBank/DDBJ databases">
        <authorList>
            <person name="Whiteford S."/>
        </authorList>
    </citation>
    <scope>NUCLEOTIDE SEQUENCE</scope>
</reference>
<evidence type="ECO:0000256" key="1">
    <source>
        <dbReference type="ARBA" id="ARBA00004123"/>
    </source>
</evidence>
<keyword evidence="5" id="KW-0539">Nucleus</keyword>
<feature type="compositionally biased region" description="Basic residues" evidence="6">
    <location>
        <begin position="308"/>
        <end position="320"/>
    </location>
</feature>
<dbReference type="Pfam" id="PF06220">
    <property type="entry name" value="zf-U1"/>
    <property type="match status" value="1"/>
</dbReference>
<sequence length="327" mass="37189">MATNANEKRSLAFVEPVYKIYEPPTYIVTMTEYWKSQGRKYCEFCKCWIADNKVSVSFHENGKRHKEAVAKHISQVTKRSAKDFKQKEKMDDEIKKMEAAAMAAYLKDVENNVDADLTSQTLNQMLNDAGGSAQGDTKAPAPIVQASKKPVWHEVKSDDGNYFWNIENNETTWDPPDEYLSLAQQEEQKIKEEEKTKKQAKIDVKLKKQKHKESMKEVKAHVSRESMRSRAAPPEPAPAAAVCGPAPAARPYGTWTTVVTEPVEAVDLQLPKSERPKPPPPVLVEPDERLQFKERTVESLGDGPVEFKKRKLGHNRKHMRQKLDTDD</sequence>
<dbReference type="InterPro" id="IPR001202">
    <property type="entry name" value="WW_dom"/>
</dbReference>
<gene>
    <name evidence="9" type="ORF">PLXY2_LOCUS13491</name>
</gene>
<dbReference type="GO" id="GO:0008270">
    <property type="term" value="F:zinc ion binding"/>
    <property type="evidence" value="ECO:0007669"/>
    <property type="project" value="UniProtKB-KW"/>
</dbReference>
<dbReference type="InterPro" id="IPR036236">
    <property type="entry name" value="Znf_C2H2_sf"/>
</dbReference>
<comment type="subcellular location">
    <subcellularLocation>
        <location evidence="1">Nucleus</location>
    </subcellularLocation>
</comment>
<feature type="compositionally biased region" description="Basic and acidic residues" evidence="6">
    <location>
        <begin position="286"/>
        <end position="297"/>
    </location>
</feature>
<dbReference type="PANTHER" id="PTHR13173:SF10">
    <property type="entry name" value="WW DOMAIN-BINDING PROTEIN 4"/>
    <property type="match status" value="1"/>
</dbReference>
<keyword evidence="3" id="KW-0863">Zinc-finger</keyword>
<dbReference type="GO" id="GO:0071011">
    <property type="term" value="C:precatalytic spliceosome"/>
    <property type="evidence" value="ECO:0007669"/>
    <property type="project" value="TreeGrafter"/>
</dbReference>
<evidence type="ECO:0000256" key="2">
    <source>
        <dbReference type="ARBA" id="ARBA00022723"/>
    </source>
</evidence>
<feature type="region of interest" description="Disordered" evidence="6">
    <location>
        <begin position="267"/>
        <end position="327"/>
    </location>
</feature>
<dbReference type="SUPFAM" id="SSF51045">
    <property type="entry name" value="WW domain"/>
    <property type="match status" value="1"/>
</dbReference>
<feature type="domain" description="Matrin-type" evidence="8">
    <location>
        <begin position="40"/>
        <end position="71"/>
    </location>
</feature>
<dbReference type="InterPro" id="IPR013085">
    <property type="entry name" value="U1-CZ_Znf_C2H2"/>
</dbReference>
<evidence type="ECO:0000256" key="3">
    <source>
        <dbReference type="ARBA" id="ARBA00022771"/>
    </source>
</evidence>
<feature type="compositionally biased region" description="Basic and acidic residues" evidence="6">
    <location>
        <begin position="203"/>
        <end position="228"/>
    </location>
</feature>
<dbReference type="GO" id="GO:0003723">
    <property type="term" value="F:RNA binding"/>
    <property type="evidence" value="ECO:0007669"/>
    <property type="project" value="TreeGrafter"/>
</dbReference>
<dbReference type="AlphaFoldDB" id="A0A8S4G4A8"/>
<dbReference type="PANTHER" id="PTHR13173">
    <property type="entry name" value="WW DOMAIN BINDING PROTEIN 4"/>
    <property type="match status" value="1"/>
</dbReference>
<evidence type="ECO:0000256" key="5">
    <source>
        <dbReference type="ARBA" id="ARBA00023242"/>
    </source>
</evidence>
<accession>A0A8S4G4A8</accession>
<dbReference type="InterPro" id="IPR036020">
    <property type="entry name" value="WW_dom_sf"/>
</dbReference>
<keyword evidence="4" id="KW-0862">Zinc</keyword>
<dbReference type="EMBL" id="CAJHNJ030000098">
    <property type="protein sequence ID" value="CAG9135290.1"/>
    <property type="molecule type" value="Genomic_DNA"/>
</dbReference>
<protein>
    <submittedName>
        <fullName evidence="9">(diamondback moth) hypothetical protein</fullName>
    </submittedName>
</protein>
<evidence type="ECO:0000259" key="8">
    <source>
        <dbReference type="PROSITE" id="PS50171"/>
    </source>
</evidence>
<dbReference type="PROSITE" id="PS50171">
    <property type="entry name" value="ZF_MATRIN"/>
    <property type="match status" value="1"/>
</dbReference>
<dbReference type="InterPro" id="IPR040023">
    <property type="entry name" value="WBP4"/>
</dbReference>
<evidence type="ECO:0000259" key="7">
    <source>
        <dbReference type="PROSITE" id="PS50020"/>
    </source>
</evidence>
<dbReference type="SMART" id="SM00451">
    <property type="entry name" value="ZnF_U1"/>
    <property type="match status" value="1"/>
</dbReference>
<name>A0A8S4G4A8_PLUXY</name>
<keyword evidence="10" id="KW-1185">Reference proteome</keyword>
<evidence type="ECO:0000313" key="9">
    <source>
        <dbReference type="EMBL" id="CAG9135290.1"/>
    </source>
</evidence>
<evidence type="ECO:0000313" key="10">
    <source>
        <dbReference type="Proteomes" id="UP000653454"/>
    </source>
</evidence>
<dbReference type="GO" id="GO:0000398">
    <property type="term" value="P:mRNA splicing, via spliceosome"/>
    <property type="evidence" value="ECO:0007669"/>
    <property type="project" value="InterPro"/>
</dbReference>
<dbReference type="PROSITE" id="PS01159">
    <property type="entry name" value="WW_DOMAIN_1"/>
    <property type="match status" value="1"/>
</dbReference>
<dbReference type="PROSITE" id="PS50020">
    <property type="entry name" value="WW_DOMAIN_2"/>
    <property type="match status" value="1"/>
</dbReference>
<organism evidence="9 10">
    <name type="scientific">Plutella xylostella</name>
    <name type="common">Diamondback moth</name>
    <name type="synonym">Plutella maculipennis</name>
    <dbReference type="NCBI Taxonomy" id="51655"/>
    <lineage>
        <taxon>Eukaryota</taxon>
        <taxon>Metazoa</taxon>
        <taxon>Ecdysozoa</taxon>
        <taxon>Arthropoda</taxon>
        <taxon>Hexapoda</taxon>
        <taxon>Insecta</taxon>
        <taxon>Pterygota</taxon>
        <taxon>Neoptera</taxon>
        <taxon>Endopterygota</taxon>
        <taxon>Lepidoptera</taxon>
        <taxon>Glossata</taxon>
        <taxon>Ditrysia</taxon>
        <taxon>Yponomeutoidea</taxon>
        <taxon>Plutellidae</taxon>
        <taxon>Plutella</taxon>
    </lineage>
</organism>
<keyword evidence="2" id="KW-0479">Metal-binding</keyword>
<evidence type="ECO:0000256" key="6">
    <source>
        <dbReference type="SAM" id="MobiDB-lite"/>
    </source>
</evidence>
<dbReference type="CDD" id="cd00201">
    <property type="entry name" value="WW"/>
    <property type="match status" value="1"/>
</dbReference>
<dbReference type="SUPFAM" id="SSF57667">
    <property type="entry name" value="beta-beta-alpha zinc fingers"/>
    <property type="match status" value="1"/>
</dbReference>
<dbReference type="Gene3D" id="3.30.160.60">
    <property type="entry name" value="Classic Zinc Finger"/>
    <property type="match status" value="1"/>
</dbReference>
<evidence type="ECO:0000256" key="4">
    <source>
        <dbReference type="ARBA" id="ARBA00022833"/>
    </source>
</evidence>
<dbReference type="Proteomes" id="UP000653454">
    <property type="component" value="Unassembled WGS sequence"/>
</dbReference>
<dbReference type="InterPro" id="IPR000690">
    <property type="entry name" value="Matrin/U1-C_Znf_C2H2"/>
</dbReference>
<dbReference type="InterPro" id="IPR003604">
    <property type="entry name" value="Matrin/U1-like-C_Znf_C2H2"/>
</dbReference>
<comment type="caution">
    <text evidence="9">The sequence shown here is derived from an EMBL/GenBank/DDBJ whole genome shotgun (WGS) entry which is preliminary data.</text>
</comment>
<feature type="region of interest" description="Disordered" evidence="6">
    <location>
        <begin position="203"/>
        <end position="246"/>
    </location>
</feature>
<feature type="domain" description="WW" evidence="7">
    <location>
        <begin position="146"/>
        <end position="178"/>
    </location>
</feature>
<dbReference type="Gene3D" id="2.20.70.10">
    <property type="match status" value="1"/>
</dbReference>